<proteinExistence type="predicted"/>
<reference evidence="2 3" key="1">
    <citation type="submission" date="2016-10" db="EMBL/GenBank/DDBJ databases">
        <authorList>
            <person name="de Groot N.N."/>
        </authorList>
    </citation>
    <scope>NUCLEOTIDE SEQUENCE [LARGE SCALE GENOMIC DNA]</scope>
    <source>
        <strain evidence="2 3">CGMCC 1.9109</strain>
    </source>
</reference>
<gene>
    <name evidence="2" type="ORF">SAMN04488071_0510</name>
</gene>
<name>A0A1G6UAI6_9PROT</name>
<dbReference type="OrthoDB" id="8587856at2"/>
<dbReference type="Pfam" id="PF00497">
    <property type="entry name" value="SBP_bac_3"/>
    <property type="match status" value="1"/>
</dbReference>
<protein>
    <submittedName>
        <fullName evidence="2">Polar amino acid transport system substrate-binding protein</fullName>
    </submittedName>
</protein>
<dbReference type="SUPFAM" id="SSF53850">
    <property type="entry name" value="Periplasmic binding protein-like II"/>
    <property type="match status" value="1"/>
</dbReference>
<dbReference type="PANTHER" id="PTHR38834:SF3">
    <property type="entry name" value="SOLUTE-BINDING PROTEIN FAMILY 3_N-TERMINAL DOMAIN-CONTAINING PROTEIN"/>
    <property type="match status" value="1"/>
</dbReference>
<dbReference type="Proteomes" id="UP000183685">
    <property type="component" value="Unassembled WGS sequence"/>
</dbReference>
<dbReference type="PANTHER" id="PTHR38834">
    <property type="entry name" value="PERIPLASMIC SUBSTRATE BINDING PROTEIN FAMILY 3"/>
    <property type="match status" value="1"/>
</dbReference>
<dbReference type="InterPro" id="IPR001638">
    <property type="entry name" value="Solute-binding_3/MltF_N"/>
</dbReference>
<evidence type="ECO:0000259" key="1">
    <source>
        <dbReference type="Pfam" id="PF00497"/>
    </source>
</evidence>
<dbReference type="AlphaFoldDB" id="A0A1G6UAI6"/>
<dbReference type="RefSeq" id="WP_068308278.1">
    <property type="nucleotide sequence ID" value="NZ_FNAK01000001.1"/>
</dbReference>
<dbReference type="Gene3D" id="3.40.190.10">
    <property type="entry name" value="Periplasmic binding protein-like II"/>
    <property type="match status" value="2"/>
</dbReference>
<organism evidence="2 3">
    <name type="scientific">Kordiimonas lacus</name>
    <dbReference type="NCBI Taxonomy" id="637679"/>
    <lineage>
        <taxon>Bacteria</taxon>
        <taxon>Pseudomonadati</taxon>
        <taxon>Pseudomonadota</taxon>
        <taxon>Alphaproteobacteria</taxon>
        <taxon>Kordiimonadales</taxon>
        <taxon>Kordiimonadaceae</taxon>
        <taxon>Kordiimonas</taxon>
    </lineage>
</organism>
<dbReference type="EMBL" id="FNAK01000001">
    <property type="protein sequence ID" value="SDD37706.1"/>
    <property type="molecule type" value="Genomic_DNA"/>
</dbReference>
<sequence>MFAAFATAAMIVAVEPAPDAVRLTLYTEENPPFNFFSENTGKIEGTVHAVVTEMMRRAGFSYQVELLPWKRAFQTAQETSNACLYSVDRTKEREALFQWVSPIFESGWYLHRRPDSDIEIMSLADITPYRVSATFDYASTRELMAQGHQDILMTQTSIDALRLLYRGRVDLLLTGELEAKHLSKKAGLPEPIPVLKLGTAISSMGCSLTTDTVIVQKLQEINDGMATFKARVLGEPAGD</sequence>
<keyword evidence="3" id="KW-1185">Reference proteome</keyword>
<dbReference type="STRING" id="637679.GCA_001550055_00380"/>
<accession>A0A1G6UAI6</accession>
<evidence type="ECO:0000313" key="3">
    <source>
        <dbReference type="Proteomes" id="UP000183685"/>
    </source>
</evidence>
<feature type="domain" description="Solute-binding protein family 3/N-terminal" evidence="1">
    <location>
        <begin position="27"/>
        <end position="153"/>
    </location>
</feature>
<evidence type="ECO:0000313" key="2">
    <source>
        <dbReference type="EMBL" id="SDD37706.1"/>
    </source>
</evidence>